<organism evidence="2 3">
    <name type="scientific">Kribbella hippodromi</name>
    <dbReference type="NCBI Taxonomy" id="434347"/>
    <lineage>
        <taxon>Bacteria</taxon>
        <taxon>Bacillati</taxon>
        <taxon>Actinomycetota</taxon>
        <taxon>Actinomycetes</taxon>
        <taxon>Propionibacteriales</taxon>
        <taxon>Kribbellaceae</taxon>
        <taxon>Kribbella</taxon>
    </lineage>
</organism>
<evidence type="ECO:0000313" key="3">
    <source>
        <dbReference type="Proteomes" id="UP001501705"/>
    </source>
</evidence>
<gene>
    <name evidence="2" type="ORF">GCM10009804_61300</name>
</gene>
<dbReference type="EMBL" id="BAAAPH010000024">
    <property type="protein sequence ID" value="GAA1596532.1"/>
    <property type="molecule type" value="Genomic_DNA"/>
</dbReference>
<feature type="region of interest" description="Disordered" evidence="1">
    <location>
        <begin position="1"/>
        <end position="21"/>
    </location>
</feature>
<evidence type="ECO:0000313" key="2">
    <source>
        <dbReference type="EMBL" id="GAA1596532.1"/>
    </source>
</evidence>
<sequence>MTRHPAARARQATGRAQNGALAQWRAGVPTFGGGAHYGPRGARLDADEREKLLTWVPVIRDTIEKAEEEAKKLAAKVVGVGFRSQIAPIDPSNQNRSGGESAS</sequence>
<keyword evidence="3" id="KW-1185">Reference proteome</keyword>
<name>A0ABN2E4W2_9ACTN</name>
<dbReference type="Proteomes" id="UP001501705">
    <property type="component" value="Unassembled WGS sequence"/>
</dbReference>
<protein>
    <submittedName>
        <fullName evidence="2">Uncharacterized protein</fullName>
    </submittedName>
</protein>
<evidence type="ECO:0000256" key="1">
    <source>
        <dbReference type="SAM" id="MobiDB-lite"/>
    </source>
</evidence>
<reference evidence="2 3" key="1">
    <citation type="journal article" date="2019" name="Int. J. Syst. Evol. Microbiol.">
        <title>The Global Catalogue of Microorganisms (GCM) 10K type strain sequencing project: providing services to taxonomists for standard genome sequencing and annotation.</title>
        <authorList>
            <consortium name="The Broad Institute Genomics Platform"/>
            <consortium name="The Broad Institute Genome Sequencing Center for Infectious Disease"/>
            <person name="Wu L."/>
            <person name="Ma J."/>
        </authorList>
    </citation>
    <scope>NUCLEOTIDE SEQUENCE [LARGE SCALE GENOMIC DNA]</scope>
    <source>
        <strain evidence="2 3">JCM 15572</strain>
    </source>
</reference>
<proteinExistence type="predicted"/>
<feature type="compositionally biased region" description="Low complexity" evidence="1">
    <location>
        <begin position="8"/>
        <end position="20"/>
    </location>
</feature>
<accession>A0ABN2E4W2</accession>
<comment type="caution">
    <text evidence="2">The sequence shown here is derived from an EMBL/GenBank/DDBJ whole genome shotgun (WGS) entry which is preliminary data.</text>
</comment>